<name>A0ABT8SE50_9BURK</name>
<evidence type="ECO:0000313" key="3">
    <source>
        <dbReference type="EMBL" id="MDO1536658.1"/>
    </source>
</evidence>
<gene>
    <name evidence="3" type="ORF">Q2T77_30730</name>
</gene>
<dbReference type="InterPro" id="IPR000640">
    <property type="entry name" value="EFG_V-like"/>
</dbReference>
<comment type="caution">
    <text evidence="3">The sequence shown here is derived from an EMBL/GenBank/DDBJ whole genome shotgun (WGS) entry which is preliminary data.</text>
</comment>
<accession>A0ABT8SE50</accession>
<proteinExistence type="predicted"/>
<dbReference type="Gene3D" id="3.30.70.240">
    <property type="match status" value="1"/>
</dbReference>
<evidence type="ECO:0000256" key="1">
    <source>
        <dbReference type="SAM" id="MobiDB-lite"/>
    </source>
</evidence>
<dbReference type="Pfam" id="PF00679">
    <property type="entry name" value="EFG_C"/>
    <property type="match status" value="1"/>
</dbReference>
<keyword evidence="4" id="KW-1185">Reference proteome</keyword>
<organism evidence="3 4">
    <name type="scientific">Variovorax ginsengisoli</name>
    <dbReference type="NCBI Taxonomy" id="363844"/>
    <lineage>
        <taxon>Bacteria</taxon>
        <taxon>Pseudomonadati</taxon>
        <taxon>Pseudomonadota</taxon>
        <taxon>Betaproteobacteria</taxon>
        <taxon>Burkholderiales</taxon>
        <taxon>Comamonadaceae</taxon>
        <taxon>Variovorax</taxon>
    </lineage>
</organism>
<feature type="domain" description="Elongation factor EFG" evidence="2">
    <location>
        <begin position="92"/>
        <end position="179"/>
    </location>
</feature>
<feature type="region of interest" description="Disordered" evidence="1">
    <location>
        <begin position="177"/>
        <end position="202"/>
    </location>
</feature>
<reference evidence="3" key="1">
    <citation type="submission" date="2023-06" db="EMBL/GenBank/DDBJ databases">
        <authorList>
            <person name="Jiang Y."/>
            <person name="Liu Q."/>
        </authorList>
    </citation>
    <scope>NUCLEOTIDE SEQUENCE</scope>
    <source>
        <strain evidence="3">CGMCC 1.12090</strain>
    </source>
</reference>
<dbReference type="InterPro" id="IPR035647">
    <property type="entry name" value="EFG_III/V"/>
</dbReference>
<evidence type="ECO:0000259" key="2">
    <source>
        <dbReference type="SMART" id="SM00838"/>
    </source>
</evidence>
<sequence>MFNDISLARYPLRQSLLPGARGLRIFESLGVVDWLSRPDRYVVVCEGRGGRIYAADERFLEEAQDLIRNSHGDRVVFREPEVYTYTDAELNAVVEPVMFLRIKVPHAYAREVVTELVLRGVRILEQDMQLYDMVIRAEGTLVNLMGLARSLNSVGQGSVVFWTWLERYERTLTTFASPQRAGSRSTNESIEPESTASTPPTG</sequence>
<dbReference type="RefSeq" id="WP_301814805.1">
    <property type="nucleotide sequence ID" value="NZ_JAUJZH010000030.1"/>
</dbReference>
<protein>
    <recommendedName>
        <fullName evidence="2">Elongation factor EFG domain-containing protein</fullName>
    </recommendedName>
</protein>
<dbReference type="SMART" id="SM00838">
    <property type="entry name" value="EFG_C"/>
    <property type="match status" value="1"/>
</dbReference>
<dbReference type="SUPFAM" id="SSF54980">
    <property type="entry name" value="EF-G C-terminal domain-like"/>
    <property type="match status" value="1"/>
</dbReference>
<dbReference type="EMBL" id="JAUKVY010000030">
    <property type="protein sequence ID" value="MDO1536658.1"/>
    <property type="molecule type" value="Genomic_DNA"/>
</dbReference>
<dbReference type="Proteomes" id="UP001169027">
    <property type="component" value="Unassembled WGS sequence"/>
</dbReference>
<evidence type="ECO:0000313" key="4">
    <source>
        <dbReference type="Proteomes" id="UP001169027"/>
    </source>
</evidence>